<keyword evidence="9" id="KW-0424">Laminin EGF-like domain</keyword>
<dbReference type="EMBL" id="JAGXEW010000008">
    <property type="protein sequence ID" value="KAK1168826.1"/>
    <property type="molecule type" value="Genomic_DNA"/>
</dbReference>
<keyword evidence="3 12" id="KW-0812">Transmembrane</keyword>
<feature type="domain" description="EGF-like" evidence="13">
    <location>
        <begin position="2103"/>
        <end position="2143"/>
    </location>
</feature>
<feature type="domain" description="EGF-like" evidence="13">
    <location>
        <begin position="2026"/>
        <end position="2063"/>
    </location>
</feature>
<feature type="domain" description="EGF-like" evidence="13">
    <location>
        <begin position="759"/>
        <end position="797"/>
    </location>
</feature>
<dbReference type="SMART" id="SM00180">
    <property type="entry name" value="EGF_Lam"/>
    <property type="match status" value="4"/>
</dbReference>
<feature type="disulfide bond" evidence="10">
    <location>
        <begin position="2009"/>
        <end position="2018"/>
    </location>
</feature>
<feature type="domain" description="FAS1" evidence="14">
    <location>
        <begin position="537"/>
        <end position="671"/>
    </location>
</feature>
<feature type="domain" description="EGF-like" evidence="13">
    <location>
        <begin position="257"/>
        <end position="296"/>
    </location>
</feature>
<dbReference type="Proteomes" id="UP001230051">
    <property type="component" value="Unassembled WGS sequence"/>
</dbReference>
<keyword evidence="6 10" id="KW-1015">Disulfide bond</keyword>
<dbReference type="FunFam" id="2.30.180.10:FF:000017">
    <property type="entry name" value="Stabilin 2"/>
    <property type="match status" value="1"/>
</dbReference>
<sequence length="2571" mass="278495">MRSQHSSNIASQQPVELTSTMGKTSLQTSFFLLFMIWHYSYSLSFSSRQGNRCDKKTIINAKTVCQSCTISKQVDCLAGYLKKTQGIGNRDCRYILTMQNFSLSLPGCSHVCAKVFLDPHCCPGYWGSDCMDCPGGAATPCSNRGNCSEGVAGNGTCSCSAGFGGTACERCAEENVYGSNCNSVCECLHGLCNSGITGDGKCTCFSGYRGPKCDQPIPQCAALECAEKARCIEDAVSGKLECKCLPDHEGDGKNCKPINPCLKQVCHQNANCAHLGPNQHQCTCHEGYQGDGQVCMPVDPCQISFGNCPPDSSVCIYDGPGKSHCQCKEGFENLVPGIGCSLTDICKTNNPCSKNANCSTIEPGTTECTCNKGYVGNGKTCYGSIIERLRELNTEPGGKWTGQLSSAITLFDSSLSWPLKSLGPFTIFVPINKGFKGTSMKSLMDNQLNARYLSKLHVIAGELNIETLKKSDIYYTLTGKSGETVFSIEDQQVKIRIHGSKKKGNILQGDFVASNGLIHIVNKLMDNVEPTVESEKEENLMTILGDNGKFNRFRLLLQKFNVALLLEQPGPYTIFAPTNGALESMEEGTLEYLLSSEGSNKLLELLRNHIVPSVELEVVSIVSSPRLTTMANQVLTFNITNNGQILVNGEVVLEADIQARNGRLYSLDGVLIPPSIVPVLPHRCDVTESQVKMGTCVSCSRVTQTPCTSGVATNTFKRGCVFTSNVIGLHIPTLGCAQYCNETTTVPLCCKGFYGPACSPCPGGFTNPCSGHGQCMDGISGNGTCICEGNFRGSRCQLCSSHEKYGPNCDKKCPCIHGECDNRPESSGACKEGTCQSEYTGKFCERHTSPCGPRVQFCHAHATCDYSSGTVSCVCKQGYQGDGTTCEEIDPCSNPERGGCSVNAKCIKTGPGTRICQCLVGWRADGDECQEINNCMEPNRGGCHENANCIYIGPGQSDCECKTGYRGNGIECEPVNPCVEENGGCHYMATCKYLSPGTWNCVCQEGFVGDGKICYGNVATELSAIPDAVEFNKWVNAAEIYEILSEDTNRTVFVPSESAIEKMNKEDKDFWTSNENLPSLIKYHMVLGIYKLGDLQNLSSSSVLLTSLHRNSLHVSKKNESTVIEDAAIIASNIAATNGVIHIIDKVLTPERGQSEALPDLLTRLDQMPECSIFRGYIIQYSLAKQIEGSSAYTVFVPSNNVIESFLKENGSTTLDENHIKYHIVLSEKLKKQDLQNGIHKETMLGFSYQLGFFLQENQLFVNDAQVNYTDVETSRGVIHGLGKVLQVQRNRCDQKTSTNTQGKCAACHLKADCPLGTEAVAGKSTNCINSRYILGKRFMYFGCRPLCVNTIIKKDCCTGFFGVQCESCPRVAGRPCFGNGVCQDGVNGTGVCNCKQGFTGTACENCETGKYGPSCDQECACIHGICSEGPSGDGTCECDVGWRGVTCDSKITQDMCNNTCHTSANCLINNAGTSYCKCVAGFKGNGTSCVALDACESSNGGCSPKALCKRTSPGKRVCVCNAGYTGDGVVCLEINPCLVNNGECHVNAECTHTGPNQSACNCISGYSGNGKMCKSINPCFKKNGGCSEFAICNHTGPAERNCTCKSEYIGDGFKCKGTVYKELSLNPTTSHYFFQLQANVVRDLAGQGPFTVFVPSSDAFKNEANIKQWGTRGLMPQILRYHMVACSQLQPSELNKTKNVTTLQGELIAISYSQDSIFLNNKAKILSSDILSSNGIIHIIDKVLVPENLQVIPTGVFGSKLENLTTVAERQGYSTFSKLLQDTDMLGLINNPIHQPVTLFWPTNRAMAALPKDQKDFLYNKENLNKLIEYLKYHIIRDGNILAADLPNSVALKTLQGSDLRVNCGDEDNIGALFLNNRKCRIVQRQLEFSGGIAHGIDCMLSPPSVGGRCDTLDTVDLMGDCGPCYKVPPCPAGSKPQKTTKSCVYSPLFKRSFDGCRQMCSVVIWKSKCCPGYFGVDCQACPGGPESPCNSHGRCDEGKEGRGECTCNTGFHGVACELCDPGRYGQNCQVCNCTAHGTCDEGYKGTGVCFCEKGWTGPLCETQLAVTPVCSPSCSTSAVCKENNTCECKPFYEGDGRTCTVVNLCQQQNGGCDKEARCTQKGVTVTCSCPKGYSGDGYTCVAIDPCVTDNGECHEHATCTMTGPNKRMCECKNGYIGDGEECAVKELPINRCAQNNGQCHTDAICTDLHFEDSTVGVFLLRSPQGQYKLVYEAAQEGCRQEGATIATYNQLSYAQQAGFHMCAAGWLAAKRVAYPTAYSSPKCGFGQVGIVDYKVRSNLSETWDAYCYRMKNVQCACKPGYIGNGYSCSGNLLQVLTANPVFSNFLSQILTYSNNSRHGEEFVNRLSNLTIQATLFVPDNSALNENETLSERDIEYHLSDGNAIYFGDLTNGSMIPTRLGHSLLISDLQNPSINSTTRYVNDRYITDWNILASNGIIHVIQEPLRAPPSKHALPASHKAAIGVGLFLTVILIGLVGFAAYHNYSHRSRPFQFHYFKSDEGEDVAPIDVNPSICNPMYEAASSPHSRDFDAVTDKHQVANSGPYDLLQDI</sequence>
<accession>A0AAD8G7J8</accession>
<dbReference type="FunFam" id="2.10.25.10:FF:000040">
    <property type="entry name" value="Stabilin 2"/>
    <property type="match status" value="6"/>
</dbReference>
<gene>
    <name evidence="16" type="primary">STAB2</name>
    <name evidence="16" type="ORF">AOXY_G9708</name>
</gene>
<feature type="domain" description="EGF-like" evidence="13">
    <location>
        <begin position="216"/>
        <end position="256"/>
    </location>
</feature>
<feature type="domain" description="EGF-like" evidence="13">
    <location>
        <begin position="1492"/>
        <end position="1533"/>
    </location>
</feature>
<evidence type="ECO:0000256" key="2">
    <source>
        <dbReference type="ARBA" id="ARBA00022536"/>
    </source>
</evidence>
<evidence type="ECO:0000259" key="14">
    <source>
        <dbReference type="PROSITE" id="PS50213"/>
    </source>
</evidence>
<dbReference type="FunFam" id="3.10.100.10:FF:000001">
    <property type="entry name" value="Hyaluronan proteoglycan link protein 1"/>
    <property type="match status" value="1"/>
</dbReference>
<keyword evidence="4 12" id="KW-1133">Transmembrane helix</keyword>
<dbReference type="InterPro" id="IPR000742">
    <property type="entry name" value="EGF"/>
</dbReference>
<evidence type="ECO:0000256" key="1">
    <source>
        <dbReference type="ARBA" id="ARBA00004479"/>
    </source>
</evidence>
<keyword evidence="8" id="KW-0325">Glycoprotein</keyword>
<feature type="domain" description="FAS1" evidence="14">
    <location>
        <begin position="1015"/>
        <end position="1148"/>
    </location>
</feature>
<evidence type="ECO:0000256" key="3">
    <source>
        <dbReference type="ARBA" id="ARBA00022692"/>
    </source>
</evidence>
<evidence type="ECO:0000256" key="11">
    <source>
        <dbReference type="PROSITE-ProRule" id="PRU00323"/>
    </source>
</evidence>
<feature type="domain" description="EGF-like" evidence="13">
    <location>
        <begin position="129"/>
        <end position="169"/>
    </location>
</feature>
<dbReference type="PANTHER" id="PTHR24038:SF0">
    <property type="entry name" value="STABILIN-2"/>
    <property type="match status" value="1"/>
</dbReference>
<dbReference type="PROSITE" id="PS00022">
    <property type="entry name" value="EGF_1"/>
    <property type="match status" value="7"/>
</dbReference>
<evidence type="ECO:0000256" key="7">
    <source>
        <dbReference type="ARBA" id="ARBA00023170"/>
    </source>
</evidence>
<dbReference type="GO" id="GO:0007155">
    <property type="term" value="P:cell adhesion"/>
    <property type="evidence" value="ECO:0007669"/>
    <property type="project" value="InterPro"/>
</dbReference>
<dbReference type="PROSITE" id="PS50026">
    <property type="entry name" value="EGF_3"/>
    <property type="match status" value="17"/>
</dbReference>
<evidence type="ECO:0000256" key="8">
    <source>
        <dbReference type="ARBA" id="ARBA00023180"/>
    </source>
</evidence>
<feature type="disulfide bond" evidence="10">
    <location>
        <begin position="1395"/>
        <end position="1404"/>
    </location>
</feature>
<dbReference type="InterPro" id="IPR001881">
    <property type="entry name" value="EGF-like_Ca-bd_dom"/>
</dbReference>
<dbReference type="PROSITE" id="PS50213">
    <property type="entry name" value="FAS1"/>
    <property type="match status" value="7"/>
</dbReference>
<feature type="domain" description="EGF-like" evidence="13">
    <location>
        <begin position="2144"/>
        <end position="2185"/>
    </location>
</feature>
<feature type="domain" description="EGF-like" evidence="13">
    <location>
        <begin position="931"/>
        <end position="973"/>
    </location>
</feature>
<name>A0AAD8G7J8_ACIOX</name>
<dbReference type="Gene3D" id="2.170.300.10">
    <property type="entry name" value="Tie2 ligand-binding domain superfamily"/>
    <property type="match status" value="3"/>
</dbReference>
<dbReference type="Gene3D" id="3.10.100.10">
    <property type="entry name" value="Mannose-Binding Protein A, subunit A"/>
    <property type="match status" value="1"/>
</dbReference>
<feature type="domain" description="EGF-like" evidence="13">
    <location>
        <begin position="1534"/>
        <end position="1575"/>
    </location>
</feature>
<dbReference type="InterPro" id="IPR002049">
    <property type="entry name" value="LE_dom"/>
</dbReference>
<keyword evidence="7" id="KW-0675">Receptor</keyword>
<evidence type="ECO:0000256" key="12">
    <source>
        <dbReference type="SAM" id="Phobius"/>
    </source>
</evidence>
<dbReference type="InterPro" id="IPR000782">
    <property type="entry name" value="FAS1_domain"/>
</dbReference>
<feature type="domain" description="FAS1" evidence="14">
    <location>
        <begin position="2331"/>
        <end position="2466"/>
    </location>
</feature>
<feature type="domain" description="FAS1" evidence="14">
    <location>
        <begin position="388"/>
        <end position="525"/>
    </location>
</feature>
<dbReference type="PANTHER" id="PTHR24038">
    <property type="entry name" value="STABILIN"/>
    <property type="match status" value="1"/>
</dbReference>
<dbReference type="Pfam" id="PF24887">
    <property type="entry name" value="EGF_STAB1-2"/>
    <property type="match status" value="3"/>
</dbReference>
<feature type="disulfide bond" evidence="10">
    <location>
        <begin position="1420"/>
        <end position="1437"/>
    </location>
</feature>
<protein>
    <submittedName>
        <fullName evidence="16">Stabilin-2-like</fullName>
    </submittedName>
</protein>
<keyword evidence="2 10" id="KW-0245">EGF-like domain</keyword>
<dbReference type="SMART" id="SM00179">
    <property type="entry name" value="EGF_CA"/>
    <property type="match status" value="4"/>
</dbReference>
<feature type="disulfide bond" evidence="10">
    <location>
        <begin position="225"/>
        <end position="242"/>
    </location>
</feature>
<feature type="domain" description="FAS1" evidence="14">
    <location>
        <begin position="1761"/>
        <end position="1902"/>
    </location>
</feature>
<organism evidence="16 17">
    <name type="scientific">Acipenser oxyrinchus oxyrinchus</name>
    <dbReference type="NCBI Taxonomy" id="40147"/>
    <lineage>
        <taxon>Eukaryota</taxon>
        <taxon>Metazoa</taxon>
        <taxon>Chordata</taxon>
        <taxon>Craniata</taxon>
        <taxon>Vertebrata</taxon>
        <taxon>Euteleostomi</taxon>
        <taxon>Actinopterygii</taxon>
        <taxon>Chondrostei</taxon>
        <taxon>Acipenseriformes</taxon>
        <taxon>Acipenseridae</taxon>
        <taxon>Acipenser</taxon>
    </lineage>
</organism>
<comment type="subcellular location">
    <subcellularLocation>
        <location evidence="1">Membrane</location>
        <topology evidence="1">Single-pass type I membrane protein</topology>
    </subcellularLocation>
</comment>
<evidence type="ECO:0000259" key="13">
    <source>
        <dbReference type="PROSITE" id="PS50026"/>
    </source>
</evidence>
<feature type="disulfide bond" evidence="10">
    <location>
        <begin position="1439"/>
        <end position="1448"/>
    </location>
</feature>
<dbReference type="SUPFAM" id="SSF56436">
    <property type="entry name" value="C-type lectin-like"/>
    <property type="match status" value="1"/>
</dbReference>
<keyword evidence="5 12" id="KW-0472">Membrane</keyword>
<reference evidence="16" key="1">
    <citation type="submission" date="2022-02" db="EMBL/GenBank/DDBJ databases">
        <title>Atlantic sturgeon de novo genome assembly.</title>
        <authorList>
            <person name="Stock M."/>
            <person name="Klopp C."/>
            <person name="Guiguen Y."/>
            <person name="Cabau C."/>
            <person name="Parinello H."/>
            <person name="Santidrian Yebra-Pimentel E."/>
            <person name="Kuhl H."/>
            <person name="Dirks R.P."/>
            <person name="Guessner J."/>
            <person name="Wuertz S."/>
            <person name="Du K."/>
            <person name="Schartl M."/>
        </authorList>
    </citation>
    <scope>NUCLEOTIDE SEQUENCE</scope>
    <source>
        <strain evidence="16">STURGEONOMICS-FGT-2020</strain>
        <tissue evidence="16">Whole blood</tissue>
    </source>
</reference>
<feature type="disulfide bond" evidence="11">
    <location>
        <begin position="2264"/>
        <end position="2285"/>
    </location>
</feature>
<dbReference type="Pfam" id="PF00193">
    <property type="entry name" value="Xlink"/>
    <property type="match status" value="1"/>
</dbReference>
<evidence type="ECO:0000256" key="5">
    <source>
        <dbReference type="ARBA" id="ARBA00023136"/>
    </source>
</evidence>
<evidence type="ECO:0000259" key="15">
    <source>
        <dbReference type="PROSITE" id="PS50963"/>
    </source>
</evidence>
<feature type="domain" description="EGF-like" evidence="13">
    <location>
        <begin position="1412"/>
        <end position="1449"/>
    </location>
</feature>
<feature type="domain" description="EGF-like" evidence="13">
    <location>
        <begin position="847"/>
        <end position="887"/>
    </location>
</feature>
<dbReference type="SMART" id="SM00554">
    <property type="entry name" value="FAS1"/>
    <property type="match status" value="7"/>
</dbReference>
<feature type="domain" description="EGF-like" evidence="13">
    <location>
        <begin position="342"/>
        <end position="382"/>
    </location>
</feature>
<comment type="caution">
    <text evidence="10">Lacks conserved residue(s) required for the propagation of feature annotation.</text>
</comment>
<dbReference type="Pfam" id="PF02469">
    <property type="entry name" value="Fasciclin"/>
    <property type="match status" value="7"/>
</dbReference>
<feature type="domain" description="FAS1" evidence="14">
    <location>
        <begin position="1617"/>
        <end position="1745"/>
    </location>
</feature>
<dbReference type="SMART" id="SM00445">
    <property type="entry name" value="LINK"/>
    <property type="match status" value="1"/>
</dbReference>
<feature type="domain" description="EGF-like" evidence="13">
    <location>
        <begin position="888"/>
        <end position="930"/>
    </location>
</feature>
<comment type="caution">
    <text evidence="16">The sequence shown here is derived from an EMBL/GenBank/DDBJ whole genome shotgun (WGS) entry which is preliminary data.</text>
</comment>
<feature type="transmembrane region" description="Helical" evidence="12">
    <location>
        <begin position="2481"/>
        <end position="2502"/>
    </location>
</feature>
<feature type="disulfide bond" evidence="10">
    <location>
        <begin position="2053"/>
        <end position="2062"/>
    </location>
</feature>
<dbReference type="PROSITE" id="PS01186">
    <property type="entry name" value="EGF_2"/>
    <property type="match status" value="14"/>
</dbReference>
<dbReference type="InterPro" id="IPR016186">
    <property type="entry name" value="C-type_lectin-like/link_sf"/>
</dbReference>
<feature type="disulfide bond" evidence="10">
    <location>
        <begin position="787"/>
        <end position="796"/>
    </location>
</feature>
<dbReference type="FunFam" id="2.30.180.10:FF:000005">
    <property type="entry name" value="Stabilin 2"/>
    <property type="match status" value="2"/>
</dbReference>
<proteinExistence type="predicted"/>
<dbReference type="InterPro" id="IPR000538">
    <property type="entry name" value="Link_dom"/>
</dbReference>
<evidence type="ECO:0000313" key="17">
    <source>
        <dbReference type="Proteomes" id="UP001230051"/>
    </source>
</evidence>
<dbReference type="Gene3D" id="2.10.25.10">
    <property type="entry name" value="Laminin"/>
    <property type="match status" value="12"/>
</dbReference>
<dbReference type="PROSITE" id="PS01241">
    <property type="entry name" value="LINK_1"/>
    <property type="match status" value="1"/>
</dbReference>
<feature type="disulfide bond" evidence="10">
    <location>
        <begin position="159"/>
        <end position="168"/>
    </location>
</feature>
<dbReference type="InterPro" id="IPR024731">
    <property type="entry name" value="NELL2-like_EGF"/>
</dbReference>
<dbReference type="FunFam" id="2.30.180.10:FF:000018">
    <property type="entry name" value="Stabilin 2"/>
    <property type="match status" value="1"/>
</dbReference>
<evidence type="ECO:0000256" key="4">
    <source>
        <dbReference type="ARBA" id="ARBA00022989"/>
    </source>
</evidence>
<feature type="domain" description="EGF-like" evidence="13">
    <location>
        <begin position="1979"/>
        <end position="2019"/>
    </location>
</feature>
<dbReference type="Pfam" id="PF12947">
    <property type="entry name" value="EGF_3"/>
    <property type="match status" value="9"/>
</dbReference>
<dbReference type="GO" id="GO:0016020">
    <property type="term" value="C:membrane"/>
    <property type="evidence" value="ECO:0007669"/>
    <property type="project" value="UniProtKB-SubCell"/>
</dbReference>
<feature type="domain" description="EGF-like" evidence="13">
    <location>
        <begin position="1453"/>
        <end position="1491"/>
    </location>
</feature>
<evidence type="ECO:0000313" key="16">
    <source>
        <dbReference type="EMBL" id="KAK1168826.1"/>
    </source>
</evidence>
<dbReference type="SUPFAM" id="SSF57196">
    <property type="entry name" value="EGF/Laminin"/>
    <property type="match status" value="3"/>
</dbReference>
<dbReference type="PROSITE" id="PS50963">
    <property type="entry name" value="LINK_2"/>
    <property type="match status" value="1"/>
</dbReference>
<dbReference type="GO" id="GO:0005540">
    <property type="term" value="F:hyaluronic acid binding"/>
    <property type="evidence" value="ECO:0007669"/>
    <property type="project" value="InterPro"/>
</dbReference>
<evidence type="ECO:0000256" key="9">
    <source>
        <dbReference type="ARBA" id="ARBA00023292"/>
    </source>
</evidence>
<dbReference type="SUPFAM" id="SSF82153">
    <property type="entry name" value="FAS1 domain"/>
    <property type="match status" value="7"/>
</dbReference>
<keyword evidence="17" id="KW-1185">Reference proteome</keyword>
<dbReference type="Gene3D" id="2.30.180.10">
    <property type="entry name" value="FAS1 domain"/>
    <property type="match status" value="7"/>
</dbReference>
<feature type="domain" description="FAS1" evidence="14">
    <location>
        <begin position="1158"/>
        <end position="1286"/>
    </location>
</feature>
<evidence type="ECO:0000256" key="10">
    <source>
        <dbReference type="PROSITE-ProRule" id="PRU00076"/>
    </source>
</evidence>
<feature type="disulfide bond" evidence="10">
    <location>
        <begin position="1457"/>
        <end position="1467"/>
    </location>
</feature>
<feature type="disulfide bond" evidence="11">
    <location>
        <begin position="2240"/>
        <end position="2309"/>
    </location>
</feature>
<dbReference type="SMART" id="SM00181">
    <property type="entry name" value="EGF"/>
    <property type="match status" value="23"/>
</dbReference>
<evidence type="ECO:0000256" key="6">
    <source>
        <dbReference type="ARBA" id="ARBA00023157"/>
    </source>
</evidence>
<dbReference type="InterPro" id="IPR056806">
    <property type="entry name" value="EGF_STAB1-2"/>
</dbReference>
<feature type="domain" description="Link" evidence="15">
    <location>
        <begin position="2218"/>
        <end position="2311"/>
    </location>
</feature>
<dbReference type="GO" id="GO:0005509">
    <property type="term" value="F:calcium ion binding"/>
    <property type="evidence" value="ECO:0007669"/>
    <property type="project" value="InterPro"/>
</dbReference>
<feature type="domain" description="EGF-like" evidence="13">
    <location>
        <begin position="1367"/>
        <end position="1405"/>
    </location>
</feature>
<dbReference type="InterPro" id="IPR036378">
    <property type="entry name" value="FAS1_dom_sf"/>
</dbReference>
<dbReference type="InterPro" id="IPR016187">
    <property type="entry name" value="CTDL_fold"/>
</dbReference>